<dbReference type="GO" id="GO:0008173">
    <property type="term" value="F:RNA methyltransferase activity"/>
    <property type="evidence" value="ECO:0007669"/>
    <property type="project" value="InterPro"/>
</dbReference>
<dbReference type="PRINTS" id="PR02008">
    <property type="entry name" value="RCMTFAMILY"/>
</dbReference>
<dbReference type="GO" id="GO:0001510">
    <property type="term" value="P:RNA methylation"/>
    <property type="evidence" value="ECO:0007669"/>
    <property type="project" value="InterPro"/>
</dbReference>
<dbReference type="OrthoDB" id="6093671at2759"/>
<sequence>MMNMHINFYYQIQKYAKIKILKNILIFQKNKMLQVKFQDKSQYQCYLQQYQIHKKTKKYQICAQLQALKVNKFLKELKIVKIQYFFQTILIKIEHLCQLFMLQNQILNVLLLHQIILQIFHKLKSLIKFYAMCALLRRWYYQKIKKFIIQMVKQNWQKLALFIIRYIIKRNFLTKVGGQIVYSTCSMNPLENEAVVSAALNILKGFICLENLNISFQDFKKAKIINKWPVVQKKLSNAYWKFEDIQEKYLQIKDKYIFQSMFPQENVDFCLRIHPHLNNTGGFFIAKFQKISHFEQNLIQEYIQRIHIYDFQYDIQEQKNKNEDQLKEFESINIEKLVCLKKNEIIFQQIINFYGIQINDDIFEYLYYHFNENGQLSKHIILLSNYMKNIVDQKQEKYKDLQIINCGIKVLSKIKDQTHEINVCFYIQNNIFFKQLKKYRIKQQGIIYFYDKINKQKISFDNYEDYFYILKQLPKKFDQLPQLIQFQLQNVKNGVVIISINKLKESAFTVWKGINNLSILLSKEEIKVLEFKAKNNLFQKQQ</sequence>
<dbReference type="InterPro" id="IPR023267">
    <property type="entry name" value="RCMT"/>
</dbReference>
<comment type="similarity">
    <text evidence="5">Belongs to the class I-like SAM-binding methyltransferase superfamily. RsmB/NOP family.</text>
</comment>
<dbReference type="eggNOG" id="KOG2198">
    <property type="taxonomic scope" value="Eukaryota"/>
</dbReference>
<dbReference type="EMBL" id="GL983692">
    <property type="protein sequence ID" value="EGR32379.1"/>
    <property type="molecule type" value="Genomic_DNA"/>
</dbReference>
<dbReference type="SUPFAM" id="SSF53335">
    <property type="entry name" value="S-adenosyl-L-methionine-dependent methyltransferases"/>
    <property type="match status" value="1"/>
</dbReference>
<dbReference type="GeneID" id="14908541"/>
<keyword evidence="1 5" id="KW-0489">Methyltransferase</keyword>
<dbReference type="InterPro" id="IPR001678">
    <property type="entry name" value="MeTrfase_RsmB-F_NOP2_dom"/>
</dbReference>
<name>G0QQX5_ICHMU</name>
<dbReference type="InParanoid" id="G0QQX5"/>
<dbReference type="STRING" id="857967.G0QQX5"/>
<evidence type="ECO:0000256" key="5">
    <source>
        <dbReference type="PROSITE-ProRule" id="PRU01023"/>
    </source>
</evidence>
<dbReference type="Gene3D" id="3.40.50.150">
    <property type="entry name" value="Vaccinia Virus protein VP39"/>
    <property type="match status" value="1"/>
</dbReference>
<dbReference type="Proteomes" id="UP000008983">
    <property type="component" value="Unassembled WGS sequence"/>
</dbReference>
<evidence type="ECO:0000259" key="6">
    <source>
        <dbReference type="PROSITE" id="PS51686"/>
    </source>
</evidence>
<keyword evidence="8" id="KW-1185">Reference proteome</keyword>
<feature type="domain" description="SAM-dependent MTase RsmB/NOP-type" evidence="6">
    <location>
        <begin position="173"/>
        <end position="291"/>
    </location>
</feature>
<dbReference type="InterPro" id="IPR049560">
    <property type="entry name" value="MeTrfase_RsmB-F_NOP2_cat"/>
</dbReference>
<reference evidence="7 8" key="1">
    <citation type="submission" date="2011-07" db="EMBL/GenBank/DDBJ databases">
        <authorList>
            <person name="Coyne R."/>
            <person name="Brami D."/>
            <person name="Johnson J."/>
            <person name="Hostetler J."/>
            <person name="Hannick L."/>
            <person name="Clark T."/>
            <person name="Cassidy-Hanley D."/>
            <person name="Inman J."/>
        </authorList>
    </citation>
    <scope>NUCLEOTIDE SEQUENCE [LARGE SCALE GENOMIC DNA]</scope>
    <source>
        <strain evidence="7 8">G5</strain>
    </source>
</reference>
<evidence type="ECO:0000313" key="7">
    <source>
        <dbReference type="EMBL" id="EGR32379.1"/>
    </source>
</evidence>
<gene>
    <name evidence="7" type="ORF">IMG5_085310</name>
</gene>
<feature type="active site" description="Nucleophile" evidence="5">
    <location>
        <position position="185"/>
    </location>
</feature>
<evidence type="ECO:0000256" key="3">
    <source>
        <dbReference type="ARBA" id="ARBA00022691"/>
    </source>
</evidence>
<evidence type="ECO:0000313" key="8">
    <source>
        <dbReference type="Proteomes" id="UP000008983"/>
    </source>
</evidence>
<dbReference type="PROSITE" id="PS51686">
    <property type="entry name" value="SAM_MT_RSMB_NOP"/>
    <property type="match status" value="1"/>
</dbReference>
<comment type="caution">
    <text evidence="5">Lacks conserved residue(s) required for the propagation of feature annotation.</text>
</comment>
<dbReference type="AlphaFoldDB" id="G0QQX5"/>
<evidence type="ECO:0000256" key="4">
    <source>
        <dbReference type="ARBA" id="ARBA00022884"/>
    </source>
</evidence>
<proteinExistence type="inferred from homology"/>
<dbReference type="GO" id="GO:0003723">
    <property type="term" value="F:RNA binding"/>
    <property type="evidence" value="ECO:0007669"/>
    <property type="project" value="UniProtKB-UniRule"/>
</dbReference>
<accession>G0QQX5</accession>
<keyword evidence="2 5" id="KW-0808">Transferase</keyword>
<evidence type="ECO:0000256" key="2">
    <source>
        <dbReference type="ARBA" id="ARBA00022679"/>
    </source>
</evidence>
<evidence type="ECO:0000256" key="1">
    <source>
        <dbReference type="ARBA" id="ARBA00022603"/>
    </source>
</evidence>
<dbReference type="PANTHER" id="PTHR22808">
    <property type="entry name" value="NCL1 YEAST -RELATED NOL1/NOP2/FMU SUN DOMAIN-CONTAINING"/>
    <property type="match status" value="1"/>
</dbReference>
<keyword evidence="3 5" id="KW-0949">S-adenosyl-L-methionine</keyword>
<dbReference type="Pfam" id="PF01189">
    <property type="entry name" value="Methyltr_RsmB-F"/>
    <property type="match status" value="1"/>
</dbReference>
<dbReference type="RefSeq" id="XP_004035865.1">
    <property type="nucleotide sequence ID" value="XM_004035817.1"/>
</dbReference>
<protein>
    <submittedName>
        <fullName evidence="7">Nol1 nop2 sun family protein, putative</fullName>
    </submittedName>
</protein>
<keyword evidence="4 5" id="KW-0694">RNA-binding</keyword>
<organism evidence="7 8">
    <name type="scientific">Ichthyophthirius multifiliis</name>
    <name type="common">White spot disease agent</name>
    <name type="synonym">Ich</name>
    <dbReference type="NCBI Taxonomy" id="5932"/>
    <lineage>
        <taxon>Eukaryota</taxon>
        <taxon>Sar</taxon>
        <taxon>Alveolata</taxon>
        <taxon>Ciliophora</taxon>
        <taxon>Intramacronucleata</taxon>
        <taxon>Oligohymenophorea</taxon>
        <taxon>Hymenostomatida</taxon>
        <taxon>Ophryoglenina</taxon>
        <taxon>Ichthyophthirius</taxon>
    </lineage>
</organism>
<dbReference type="InterPro" id="IPR029063">
    <property type="entry name" value="SAM-dependent_MTases_sf"/>
</dbReference>